<evidence type="ECO:0000313" key="2">
    <source>
        <dbReference type="Ensembl" id="ENSMUNP00000022526.2"/>
    </source>
</evidence>
<keyword evidence="3" id="KW-1185">Reference proteome</keyword>
<reference evidence="2" key="1">
    <citation type="submission" date="2020-03" db="EMBL/GenBank/DDBJ databases">
        <title>Melopsittacus undulatus (budgerigar) genome, bMelUnd1, maternal haplotype with Z.</title>
        <authorList>
            <person name="Gedman G."/>
            <person name="Mountcastle J."/>
            <person name="Haase B."/>
            <person name="Formenti G."/>
            <person name="Wright T."/>
            <person name="Apodaca J."/>
            <person name="Pelan S."/>
            <person name="Chow W."/>
            <person name="Rhie A."/>
            <person name="Howe K."/>
            <person name="Fedrigo O."/>
            <person name="Jarvis E.D."/>
        </authorList>
    </citation>
    <scope>NUCLEOTIDE SEQUENCE [LARGE SCALE GENOMIC DNA]</scope>
</reference>
<feature type="compositionally biased region" description="Basic residues" evidence="1">
    <location>
        <begin position="75"/>
        <end position="85"/>
    </location>
</feature>
<dbReference type="Ensembl" id="ENSMUNT00000025692.2">
    <property type="protein sequence ID" value="ENSMUNP00000022526.2"/>
    <property type="gene ID" value="ENSMUNG00000016924.2"/>
</dbReference>
<accession>A0A8V5G0J4</accession>
<evidence type="ECO:0000313" key="3">
    <source>
        <dbReference type="Proteomes" id="UP000694405"/>
    </source>
</evidence>
<feature type="region of interest" description="Disordered" evidence="1">
    <location>
        <begin position="48"/>
        <end position="103"/>
    </location>
</feature>
<organism evidence="2 3">
    <name type="scientific">Melopsittacus undulatus</name>
    <name type="common">Budgerigar</name>
    <name type="synonym">Psittacus undulatus</name>
    <dbReference type="NCBI Taxonomy" id="13146"/>
    <lineage>
        <taxon>Eukaryota</taxon>
        <taxon>Metazoa</taxon>
        <taxon>Chordata</taxon>
        <taxon>Craniata</taxon>
        <taxon>Vertebrata</taxon>
        <taxon>Euteleostomi</taxon>
        <taxon>Archelosauria</taxon>
        <taxon>Archosauria</taxon>
        <taxon>Dinosauria</taxon>
        <taxon>Saurischia</taxon>
        <taxon>Theropoda</taxon>
        <taxon>Coelurosauria</taxon>
        <taxon>Aves</taxon>
        <taxon>Neognathae</taxon>
        <taxon>Neoaves</taxon>
        <taxon>Telluraves</taxon>
        <taxon>Australaves</taxon>
        <taxon>Psittaciformes</taxon>
        <taxon>Psittaculidae</taxon>
        <taxon>Melopsittacus</taxon>
    </lineage>
</organism>
<dbReference type="AlphaFoldDB" id="A0A8C6KAT7"/>
<sequence length="207" mass="22934">MKSPLPTHCMEVSAMPLRTSVQPYSTAPTRSLLGRRTRPILRHPQVHLAPSIPTHPRDRITRKWHRSGPLERPNRNHRPGGRRQRPTGLRETPAGAAPSFSPTFNHVAVDGGSELLPGRPVPVLPVDDPHLLEESRLAALPRSQQQDLDEPLHVASIMFPSTSCCPCQHTMVMSHIQLPTSPKGWVLTGLFFPACCRSGTTEWLQGC</sequence>
<proteinExistence type="predicted"/>
<reference evidence="2" key="3">
    <citation type="submission" date="2025-09" db="UniProtKB">
        <authorList>
            <consortium name="Ensembl"/>
        </authorList>
    </citation>
    <scope>IDENTIFICATION</scope>
</reference>
<dbReference type="Proteomes" id="UP000694405">
    <property type="component" value="Chromosome 11"/>
</dbReference>
<evidence type="ECO:0000256" key="1">
    <source>
        <dbReference type="SAM" id="MobiDB-lite"/>
    </source>
</evidence>
<name>A0A8C6KAT7_MELUD</name>
<protein>
    <submittedName>
        <fullName evidence="2">Uncharacterized protein</fullName>
    </submittedName>
</protein>
<reference evidence="2" key="2">
    <citation type="submission" date="2025-08" db="UniProtKB">
        <authorList>
            <consortium name="Ensembl"/>
        </authorList>
    </citation>
    <scope>IDENTIFICATION</scope>
</reference>
<accession>A0A8C6KAT7</accession>